<dbReference type="PANTHER" id="PTHR10566:SF113">
    <property type="entry name" value="PROTEIN ACTIVITY OF BC1 COMPLEX KINASE 7, CHLOROPLASTIC"/>
    <property type="match status" value="1"/>
</dbReference>
<dbReference type="GO" id="GO:0004672">
    <property type="term" value="F:protein kinase activity"/>
    <property type="evidence" value="ECO:0007669"/>
    <property type="project" value="InterPro"/>
</dbReference>
<dbReference type="InterPro" id="IPR050154">
    <property type="entry name" value="UbiB_kinase"/>
</dbReference>
<feature type="domain" description="Protein kinase" evidence="2">
    <location>
        <begin position="126"/>
        <end position="497"/>
    </location>
</feature>
<evidence type="ECO:0000256" key="1">
    <source>
        <dbReference type="ARBA" id="ARBA00009670"/>
    </source>
</evidence>
<proteinExistence type="inferred from homology"/>
<evidence type="ECO:0000313" key="3">
    <source>
        <dbReference type="EMBL" id="QJT10894.1"/>
    </source>
</evidence>
<keyword evidence="4" id="KW-0808">Transferase</keyword>
<evidence type="ECO:0000313" key="5">
    <source>
        <dbReference type="Proteomes" id="UP000434052"/>
    </source>
</evidence>
<dbReference type="Proteomes" id="UP000434052">
    <property type="component" value="Unassembled WGS sequence"/>
</dbReference>
<dbReference type="GO" id="GO:0005524">
    <property type="term" value="F:ATP binding"/>
    <property type="evidence" value="ECO:0007669"/>
    <property type="project" value="InterPro"/>
</dbReference>
<dbReference type="Proteomes" id="UP000503251">
    <property type="component" value="Chromosome"/>
</dbReference>
<dbReference type="InterPro" id="IPR011009">
    <property type="entry name" value="Kinase-like_dom_sf"/>
</dbReference>
<dbReference type="PANTHER" id="PTHR10566">
    <property type="entry name" value="CHAPERONE-ACTIVITY OF BC1 COMPLEX CABC1 -RELATED"/>
    <property type="match status" value="1"/>
</dbReference>
<dbReference type="Gene3D" id="1.10.510.10">
    <property type="entry name" value="Transferase(Phosphotransferase) domain 1"/>
    <property type="match status" value="1"/>
</dbReference>
<gene>
    <name evidence="4" type="ORF">DQK91_20570</name>
    <name evidence="3" type="ORF">E8L03_19120</name>
</gene>
<keyword evidence="6" id="KW-1185">Reference proteome</keyword>
<name>A0A6P1ZCA6_9BACT</name>
<evidence type="ECO:0000313" key="6">
    <source>
        <dbReference type="Proteomes" id="UP000503251"/>
    </source>
</evidence>
<dbReference type="OrthoDB" id="9795390at2"/>
<reference evidence="3 6" key="2">
    <citation type="submission" date="2019-04" db="EMBL/GenBank/DDBJ databases">
        <title>Isolation and culture of sulfate reducing bacteria from the cold seep of the South China Sea.</title>
        <authorList>
            <person name="Sun C."/>
            <person name="Liu R."/>
        </authorList>
    </citation>
    <scope>NUCLEOTIDE SEQUENCE [LARGE SCALE GENOMIC DNA]</scope>
    <source>
        <strain evidence="3 6">CS1</strain>
    </source>
</reference>
<accession>A0A6P1ZCA6</accession>
<dbReference type="RefSeq" id="WP_144307292.1">
    <property type="nucleotide sequence ID" value="NZ_CP039543.1"/>
</dbReference>
<dbReference type="CDD" id="cd05121">
    <property type="entry name" value="ABC1_ADCK3-like"/>
    <property type="match status" value="1"/>
</dbReference>
<dbReference type="SUPFAM" id="SSF56112">
    <property type="entry name" value="Protein kinase-like (PK-like)"/>
    <property type="match status" value="1"/>
</dbReference>
<dbReference type="AlphaFoldDB" id="A0A6P1ZCA6"/>
<dbReference type="EMBL" id="QMIF01000022">
    <property type="protein sequence ID" value="TVM30505.1"/>
    <property type="molecule type" value="Genomic_DNA"/>
</dbReference>
<keyword evidence="4" id="KW-0418">Kinase</keyword>
<evidence type="ECO:0000259" key="2">
    <source>
        <dbReference type="PROSITE" id="PS50011"/>
    </source>
</evidence>
<organism evidence="4 5">
    <name type="scientific">Oceanidesulfovibrio marinus</name>
    <dbReference type="NCBI Taxonomy" id="370038"/>
    <lineage>
        <taxon>Bacteria</taxon>
        <taxon>Pseudomonadati</taxon>
        <taxon>Thermodesulfobacteriota</taxon>
        <taxon>Desulfovibrionia</taxon>
        <taxon>Desulfovibrionales</taxon>
        <taxon>Desulfovibrionaceae</taxon>
        <taxon>Oceanidesulfovibrio</taxon>
    </lineage>
</organism>
<dbReference type="InterPro" id="IPR000719">
    <property type="entry name" value="Prot_kinase_dom"/>
</dbReference>
<dbReference type="Pfam" id="PF03109">
    <property type="entry name" value="ABC1"/>
    <property type="match status" value="1"/>
</dbReference>
<reference evidence="4 5" key="1">
    <citation type="submission" date="2018-06" db="EMBL/GenBank/DDBJ databases">
        <title>Complete genome of Desulfovibrio marinus P48SEP.</title>
        <authorList>
            <person name="Crispim J.S."/>
            <person name="Vidigal P.M.P."/>
            <person name="Silva L.C.F."/>
            <person name="Araujo L.C."/>
            <person name="Laguardia C.N."/>
            <person name="Dias R.S."/>
            <person name="Sousa M.P."/>
            <person name="Paula S.O."/>
            <person name="Silva C."/>
        </authorList>
    </citation>
    <scope>NUCLEOTIDE SEQUENCE [LARGE SCALE GENOMIC DNA]</scope>
    <source>
        <strain evidence="4 5">P48SEP</strain>
    </source>
</reference>
<dbReference type="EMBL" id="CP039543">
    <property type="protein sequence ID" value="QJT10894.1"/>
    <property type="molecule type" value="Genomic_DNA"/>
</dbReference>
<dbReference type="InterPro" id="IPR004147">
    <property type="entry name" value="ABC1_dom"/>
</dbReference>
<dbReference type="PROSITE" id="PS50011">
    <property type="entry name" value="PROTEIN_KINASE_DOM"/>
    <property type="match status" value="1"/>
</dbReference>
<evidence type="ECO:0000313" key="4">
    <source>
        <dbReference type="EMBL" id="TVM30505.1"/>
    </source>
</evidence>
<sequence length="537" mass="61010">MDHAPSPGRDSHVEHPVRAALLSTVRIPLRVWKAFRILHTVFLIIRAKERFLLLRPLPPDALKESILDLGVCFIKLAQVLATRADFFSPEYLAELRTIHDEVAPMPEADLEIMYRRAFGESPPFIWFDQRPIASASIGQVHAALLPGEVKVAVKIRRKNIEHRVRLDLRILRGLLFVFRPFFSRYTRNSLEAIIAEFAVMIVREADMAIELENLRRFKEKYSHIDVRLPDYYAEYSSSDALVMSFERGTRIDNVVALQAKGIDFERLVHKVIEFYTEQMLVQGFFHCDPHPGNLLVQDDGRLVLLDYGMVKRLPEHTRIAMIEYVKAAHDRDYDVYVAACKRLGVVAASAPEDEIREFAERMFSIFSNQNLSASSMQALALDVLDSMRDLPFKLPQEVIYVLRASALIEGLGTNFLDNYNGVKDILPVLVKNLDRALGEEARLFPNLKKELTSLPLTLRRIKTIITDLSDGSMRVRLNNETVEVLEVRIAKLLRPVVAGVGLILAAVFLQGASFQGHTTLAWICFLAGVLRLATCLR</sequence>
<protein>
    <submittedName>
        <fullName evidence="4">AarF/ABC1/UbiB kinase family protein</fullName>
    </submittedName>
</protein>
<comment type="similarity">
    <text evidence="1">Belongs to the protein kinase superfamily. ADCK protein kinase family.</text>
</comment>